<comment type="caution">
    <text evidence="1">The sequence shown here is derived from an EMBL/GenBank/DDBJ whole genome shotgun (WGS) entry which is preliminary data.</text>
</comment>
<dbReference type="RefSeq" id="WP_248936466.1">
    <property type="nucleotide sequence ID" value="NZ_JAKILF010000005.1"/>
</dbReference>
<keyword evidence="2" id="KW-1185">Reference proteome</keyword>
<evidence type="ECO:0000313" key="1">
    <source>
        <dbReference type="EMBL" id="MFC3136663.1"/>
    </source>
</evidence>
<dbReference type="SUPFAM" id="SSF52540">
    <property type="entry name" value="P-loop containing nucleoside triphosphate hydrolases"/>
    <property type="match status" value="1"/>
</dbReference>
<accession>A0ABV7G7L8</accession>
<sequence length="220" mass="24493">MAIVTLIMGDSGAGKSTSLRNLDPLKSLLIQPEAKSLPFKSKPWRTKFTKASPQGSVYVSDRYGTVHTVINAAVQSGKKVIIIDDANYYMQNESLRNAEIKGYDKFVSMAKDYLALFDHCRKLPDDVRVYVMTHTQTDDQGSVRPKTVGKMIDSQIVLEGLFTIVLRAMVRDDRHYFSTKTTGSDCVKTPIGLFDQPEIDNCLAVVDAAICDYEEINDAV</sequence>
<protein>
    <submittedName>
        <fullName evidence="1">ATP-binding protein</fullName>
    </submittedName>
</protein>
<dbReference type="Proteomes" id="UP001595621">
    <property type="component" value="Unassembled WGS sequence"/>
</dbReference>
<gene>
    <name evidence="1" type="ORF">ACFOE0_00460</name>
</gene>
<dbReference type="EMBL" id="JBHRTD010000001">
    <property type="protein sequence ID" value="MFC3136663.1"/>
    <property type="molecule type" value="Genomic_DNA"/>
</dbReference>
<proteinExistence type="predicted"/>
<dbReference type="GO" id="GO:0005524">
    <property type="term" value="F:ATP binding"/>
    <property type="evidence" value="ECO:0007669"/>
    <property type="project" value="UniProtKB-KW"/>
</dbReference>
<keyword evidence="1" id="KW-0067">ATP-binding</keyword>
<reference evidence="2" key="1">
    <citation type="journal article" date="2019" name="Int. J. Syst. Evol. Microbiol.">
        <title>The Global Catalogue of Microorganisms (GCM) 10K type strain sequencing project: providing services to taxonomists for standard genome sequencing and annotation.</title>
        <authorList>
            <consortium name="The Broad Institute Genomics Platform"/>
            <consortium name="The Broad Institute Genome Sequencing Center for Infectious Disease"/>
            <person name="Wu L."/>
            <person name="Ma J."/>
        </authorList>
    </citation>
    <scope>NUCLEOTIDE SEQUENCE [LARGE SCALE GENOMIC DNA]</scope>
    <source>
        <strain evidence="2">KCTC 52277</strain>
    </source>
</reference>
<evidence type="ECO:0000313" key="2">
    <source>
        <dbReference type="Proteomes" id="UP001595621"/>
    </source>
</evidence>
<organism evidence="1 2">
    <name type="scientific">Shewanella submarina</name>
    <dbReference type="NCBI Taxonomy" id="2016376"/>
    <lineage>
        <taxon>Bacteria</taxon>
        <taxon>Pseudomonadati</taxon>
        <taxon>Pseudomonadota</taxon>
        <taxon>Gammaproteobacteria</taxon>
        <taxon>Alteromonadales</taxon>
        <taxon>Shewanellaceae</taxon>
        <taxon>Shewanella</taxon>
    </lineage>
</organism>
<keyword evidence="1" id="KW-0547">Nucleotide-binding</keyword>
<dbReference type="InterPro" id="IPR027417">
    <property type="entry name" value="P-loop_NTPase"/>
</dbReference>
<name>A0ABV7G7L8_9GAMM</name>